<dbReference type="RefSeq" id="WP_165474156.1">
    <property type="nucleotide sequence ID" value="NZ_JACNSL010000008.1"/>
</dbReference>
<feature type="transmembrane region" description="Helical" evidence="1">
    <location>
        <begin position="76"/>
        <end position="98"/>
    </location>
</feature>
<comment type="caution">
    <text evidence="2">The sequence shown here is derived from an EMBL/GenBank/DDBJ whole genome shotgun (WGS) entry which is preliminary data.</text>
</comment>
<evidence type="ECO:0000313" key="2">
    <source>
        <dbReference type="EMBL" id="SSG06141.1"/>
    </source>
</evidence>
<name>A0ABD7N849_9ENTR</name>
<keyword evidence="1" id="KW-1133">Transmembrane helix</keyword>
<reference evidence="2 3" key="1">
    <citation type="submission" date="2018-07" db="EMBL/GenBank/DDBJ databases">
        <authorList>
            <consortium name="Pathogen Informatics"/>
        </authorList>
    </citation>
    <scope>NUCLEOTIDE SEQUENCE [LARGE SCALE GENOMIC DNA]</scope>
    <source>
        <strain evidence="2 3">4300STDY6636950</strain>
    </source>
</reference>
<accession>A0ABD7N849</accession>
<dbReference type="EMBL" id="UFBM01000051">
    <property type="protein sequence ID" value="SSG06141.1"/>
    <property type="molecule type" value="Genomic_DNA"/>
</dbReference>
<keyword evidence="1" id="KW-0812">Transmembrane</keyword>
<dbReference type="AlphaFoldDB" id="A0ABD7N849"/>
<evidence type="ECO:0000313" key="3">
    <source>
        <dbReference type="Proteomes" id="UP000252079"/>
    </source>
</evidence>
<protein>
    <submittedName>
        <fullName evidence="2">Uncharacterized protein</fullName>
    </submittedName>
</protein>
<evidence type="ECO:0000256" key="1">
    <source>
        <dbReference type="SAM" id="Phobius"/>
    </source>
</evidence>
<proteinExistence type="predicted"/>
<gene>
    <name evidence="2" type="ORF">SAMEA23995918_04780</name>
</gene>
<keyword evidence="1" id="KW-0472">Membrane</keyword>
<dbReference type="Proteomes" id="UP000252079">
    <property type="component" value="Unassembled WGS sequence"/>
</dbReference>
<organism evidence="2 3">
    <name type="scientific">Klebsiella quasipneumoniae</name>
    <dbReference type="NCBI Taxonomy" id="1463165"/>
    <lineage>
        <taxon>Bacteria</taxon>
        <taxon>Pseudomonadati</taxon>
        <taxon>Pseudomonadota</taxon>
        <taxon>Gammaproteobacteria</taxon>
        <taxon>Enterobacterales</taxon>
        <taxon>Enterobacteriaceae</taxon>
        <taxon>Klebsiella/Raoultella group</taxon>
        <taxon>Klebsiella</taxon>
        <taxon>Klebsiella pneumoniae complex</taxon>
    </lineage>
</organism>
<sequence length="119" mass="14411">MMELASLVRDILRQQHVEQLAQHREKDHEAEAEWEIARWRHRSGVVIHYPSHYLMGTHEEPDSFINSLLIMKKKEMFFALLFYCFSALQLSVYCNVYCRMRFYGWREQVKRQGAKSLTW</sequence>